<gene>
    <name evidence="1" type="ORF">N0V87_002168</name>
</gene>
<dbReference type="EMBL" id="JAPEUV010000014">
    <property type="protein sequence ID" value="KAJ4340816.1"/>
    <property type="molecule type" value="Genomic_DNA"/>
</dbReference>
<reference evidence="1" key="1">
    <citation type="submission" date="2022-10" db="EMBL/GenBank/DDBJ databases">
        <title>Tapping the CABI collections for fungal endophytes: first genome assemblies for Collariella, Neodidymelliopsis, Ascochyta clinopodiicola, Didymella pomorum, Didymosphaeria variabile, Neocosmospora piperis and Neocucurbitaria cava.</title>
        <authorList>
            <person name="Hill R."/>
        </authorList>
    </citation>
    <scope>NUCLEOTIDE SEQUENCE</scope>
    <source>
        <strain evidence="1">IMI 360193</strain>
    </source>
</reference>
<keyword evidence="2" id="KW-1185">Reference proteome</keyword>
<name>A0A9W8X5L0_9PLEO</name>
<evidence type="ECO:0000313" key="2">
    <source>
        <dbReference type="Proteomes" id="UP001140562"/>
    </source>
</evidence>
<organism evidence="1 2">
    <name type="scientific">Didymella glomerata</name>
    <dbReference type="NCBI Taxonomy" id="749621"/>
    <lineage>
        <taxon>Eukaryota</taxon>
        <taxon>Fungi</taxon>
        <taxon>Dikarya</taxon>
        <taxon>Ascomycota</taxon>
        <taxon>Pezizomycotina</taxon>
        <taxon>Dothideomycetes</taxon>
        <taxon>Pleosporomycetidae</taxon>
        <taxon>Pleosporales</taxon>
        <taxon>Pleosporineae</taxon>
        <taxon>Didymellaceae</taxon>
        <taxon>Didymella</taxon>
    </lineage>
</organism>
<dbReference type="Proteomes" id="UP001140562">
    <property type="component" value="Unassembled WGS sequence"/>
</dbReference>
<comment type="caution">
    <text evidence="1">The sequence shown here is derived from an EMBL/GenBank/DDBJ whole genome shotgun (WGS) entry which is preliminary data.</text>
</comment>
<accession>A0A9W8X5L0</accession>
<evidence type="ECO:0000313" key="1">
    <source>
        <dbReference type="EMBL" id="KAJ4340816.1"/>
    </source>
</evidence>
<protein>
    <submittedName>
        <fullName evidence="1">Uncharacterized protein</fullName>
    </submittedName>
</protein>
<dbReference type="AlphaFoldDB" id="A0A9W8X5L0"/>
<proteinExistence type="predicted"/>
<sequence>MKIIRHPNLGQIRYALIPISDVAENALDVSAHLDAPKDLERLIVRACLDEREELCICLILSLEDVVSAFDGLALFTGQIVFIGRLWGDYLVFRSSPRHNDK</sequence>